<feature type="transmembrane region" description="Helical" evidence="7">
    <location>
        <begin position="168"/>
        <end position="187"/>
    </location>
</feature>
<evidence type="ECO:0000256" key="7">
    <source>
        <dbReference type="SAM" id="Phobius"/>
    </source>
</evidence>
<dbReference type="InterPro" id="IPR036837">
    <property type="entry name" value="Cation_efflux_CTD_sf"/>
</dbReference>
<keyword evidence="4 7" id="KW-1133">Transmembrane helix</keyword>
<name>A0A4R6JV65_9ACTN</name>
<dbReference type="SUPFAM" id="SSF161111">
    <property type="entry name" value="Cation efflux protein transmembrane domain-like"/>
    <property type="match status" value="1"/>
</dbReference>
<dbReference type="InterPro" id="IPR040177">
    <property type="entry name" value="SLC30A9"/>
</dbReference>
<reference evidence="9 10" key="1">
    <citation type="submission" date="2019-03" db="EMBL/GenBank/DDBJ databases">
        <title>Sequencing the genomes of 1000 actinobacteria strains.</title>
        <authorList>
            <person name="Klenk H.-P."/>
        </authorList>
    </citation>
    <scope>NUCLEOTIDE SEQUENCE [LARGE SCALE GENOMIC DNA]</scope>
    <source>
        <strain evidence="9 10">DSM 43805</strain>
    </source>
</reference>
<dbReference type="OrthoDB" id="9806522at2"/>
<dbReference type="InterPro" id="IPR058533">
    <property type="entry name" value="Cation_efflux_TM"/>
</dbReference>
<evidence type="ECO:0000259" key="8">
    <source>
        <dbReference type="Pfam" id="PF01545"/>
    </source>
</evidence>
<organism evidence="9 10">
    <name type="scientific">Paractinoplanes brasiliensis</name>
    <dbReference type="NCBI Taxonomy" id="52695"/>
    <lineage>
        <taxon>Bacteria</taxon>
        <taxon>Bacillati</taxon>
        <taxon>Actinomycetota</taxon>
        <taxon>Actinomycetes</taxon>
        <taxon>Micromonosporales</taxon>
        <taxon>Micromonosporaceae</taxon>
        <taxon>Paractinoplanes</taxon>
    </lineage>
</organism>
<evidence type="ECO:0000313" key="9">
    <source>
        <dbReference type="EMBL" id="TDO38555.1"/>
    </source>
</evidence>
<dbReference type="Proteomes" id="UP000294901">
    <property type="component" value="Unassembled WGS sequence"/>
</dbReference>
<keyword evidence="5 7" id="KW-0472">Membrane</keyword>
<evidence type="ECO:0000256" key="6">
    <source>
        <dbReference type="SAM" id="MobiDB-lite"/>
    </source>
</evidence>
<accession>A0A4R6JV65</accession>
<evidence type="ECO:0000256" key="1">
    <source>
        <dbReference type="ARBA" id="ARBA00004141"/>
    </source>
</evidence>
<dbReference type="InterPro" id="IPR002524">
    <property type="entry name" value="Cation_efflux"/>
</dbReference>
<dbReference type="RefSeq" id="WP_133873008.1">
    <property type="nucleotide sequence ID" value="NZ_BOMD01000019.1"/>
</dbReference>
<evidence type="ECO:0000256" key="3">
    <source>
        <dbReference type="ARBA" id="ARBA00022692"/>
    </source>
</evidence>
<feature type="transmembrane region" description="Helical" evidence="7">
    <location>
        <begin position="193"/>
        <end position="212"/>
    </location>
</feature>
<dbReference type="PANTHER" id="PTHR13414:SF9">
    <property type="entry name" value="PROTON-COUPLED ZINC ANTIPORTER SLC30A9, MITOCHONDRIAL"/>
    <property type="match status" value="1"/>
</dbReference>
<dbReference type="Gene3D" id="1.20.1510.10">
    <property type="entry name" value="Cation efflux protein transmembrane domain"/>
    <property type="match status" value="1"/>
</dbReference>
<feature type="transmembrane region" description="Helical" evidence="7">
    <location>
        <begin position="112"/>
        <end position="132"/>
    </location>
</feature>
<dbReference type="GO" id="GO:0008324">
    <property type="term" value="F:monoatomic cation transmembrane transporter activity"/>
    <property type="evidence" value="ECO:0007669"/>
    <property type="project" value="InterPro"/>
</dbReference>
<dbReference type="Pfam" id="PF01545">
    <property type="entry name" value="Cation_efflux"/>
    <property type="match status" value="1"/>
</dbReference>
<evidence type="ECO:0000256" key="4">
    <source>
        <dbReference type="ARBA" id="ARBA00022989"/>
    </source>
</evidence>
<protein>
    <submittedName>
        <fullName evidence="9">Cation diffusion facilitator family transporter</fullName>
    </submittedName>
</protein>
<evidence type="ECO:0000256" key="5">
    <source>
        <dbReference type="ARBA" id="ARBA00023136"/>
    </source>
</evidence>
<feature type="transmembrane region" description="Helical" evidence="7">
    <location>
        <begin position="9"/>
        <end position="30"/>
    </location>
</feature>
<dbReference type="AlphaFoldDB" id="A0A4R6JV65"/>
<evidence type="ECO:0000256" key="2">
    <source>
        <dbReference type="ARBA" id="ARBA00022448"/>
    </source>
</evidence>
<comment type="caution">
    <text evidence="9">The sequence shown here is derived from an EMBL/GenBank/DDBJ whole genome shotgun (WGS) entry which is preliminary data.</text>
</comment>
<dbReference type="Gene3D" id="3.30.70.1350">
    <property type="entry name" value="Cation efflux protein, cytoplasmic domain"/>
    <property type="match status" value="1"/>
</dbReference>
<evidence type="ECO:0000313" key="10">
    <source>
        <dbReference type="Proteomes" id="UP000294901"/>
    </source>
</evidence>
<gene>
    <name evidence="9" type="ORF">C8E87_2213</name>
</gene>
<feature type="transmembrane region" description="Helical" evidence="7">
    <location>
        <begin position="77"/>
        <end position="100"/>
    </location>
</feature>
<proteinExistence type="predicted"/>
<feature type="domain" description="Cation efflux protein transmembrane" evidence="8">
    <location>
        <begin position="10"/>
        <end position="218"/>
    </location>
</feature>
<dbReference type="PANTHER" id="PTHR13414">
    <property type="entry name" value="HUEL-CATION TRANSPORTER"/>
    <property type="match status" value="1"/>
</dbReference>
<feature type="region of interest" description="Disordered" evidence="6">
    <location>
        <begin position="308"/>
        <end position="357"/>
    </location>
</feature>
<keyword evidence="10" id="KW-1185">Reference proteome</keyword>
<dbReference type="NCBIfam" id="TIGR01297">
    <property type="entry name" value="CDF"/>
    <property type="match status" value="1"/>
</dbReference>
<dbReference type="InterPro" id="IPR027469">
    <property type="entry name" value="Cation_efflux_TMD_sf"/>
</dbReference>
<dbReference type="EMBL" id="SNWR01000001">
    <property type="protein sequence ID" value="TDO38555.1"/>
    <property type="molecule type" value="Genomic_DNA"/>
</dbReference>
<sequence>MSAEGGTKAILAALSANLGIAVTKFIAWLLTSSSSMLAESIHSVADSGNQLLLLIGGKRAKRHATPEHPFGFGRERYLYAFIVSIVLFSLGGLFALYEAWHKIQDPHPIESWQWVPVLVLVVAIGLETYSFITAIRESNRTRGKTSWVDFVRRAKAPELPVVLLEDSGALLGLVFALFGVTLTLITGNGVWDGIGTAAIGLLLVAIAAVLAVETKSLLIGEGASPDVVREIESAVVAGEGVERIIHMKTLHLGPEELLVAAKIAVPRSERADEVARHIDETEKRIRQAVPIARVIYIEPDIYRPEAASAASTSGGSSSGVATSGAAASGAAASGASAPGASTPSDATTAPGAPASPH</sequence>
<keyword evidence="2" id="KW-0813">Transport</keyword>
<dbReference type="GO" id="GO:0006829">
    <property type="term" value="P:zinc ion transport"/>
    <property type="evidence" value="ECO:0007669"/>
    <property type="project" value="InterPro"/>
</dbReference>
<dbReference type="GO" id="GO:0016020">
    <property type="term" value="C:membrane"/>
    <property type="evidence" value="ECO:0007669"/>
    <property type="project" value="UniProtKB-SubCell"/>
</dbReference>
<dbReference type="SUPFAM" id="SSF160240">
    <property type="entry name" value="Cation efflux protein cytoplasmic domain-like"/>
    <property type="match status" value="1"/>
</dbReference>
<keyword evidence="3 7" id="KW-0812">Transmembrane</keyword>
<comment type="subcellular location">
    <subcellularLocation>
        <location evidence="1">Membrane</location>
        <topology evidence="1">Multi-pass membrane protein</topology>
    </subcellularLocation>
</comment>